<sequence>MIKDKQWEIEAIDASDSCVSTPGFDHLDGITSLKELKLNYCAYVNDDCLAKVVQFCQKTLERLEMVCCGTVSGAGLLYLQYLDKLKYLNLFNLPMVHPNERLVVLDVYRKAFGSRCKIIFPPTPTVAS</sequence>
<dbReference type="Gene3D" id="3.80.10.10">
    <property type="entry name" value="Ribonuclease Inhibitor"/>
    <property type="match status" value="1"/>
</dbReference>
<protein>
    <submittedName>
        <fullName evidence="3">ATP synthase subunit s, mitochondrial</fullName>
    </submittedName>
</protein>
<reference evidence="3" key="1">
    <citation type="submission" date="2016-06" db="UniProtKB">
        <authorList>
            <consortium name="WormBaseParasite"/>
        </authorList>
    </citation>
    <scope>IDENTIFICATION</scope>
</reference>
<dbReference type="AlphaFoldDB" id="A0A183IWD7"/>
<name>A0A183IWD7_9BILA</name>
<reference evidence="1 2" key="2">
    <citation type="submission" date="2018-11" db="EMBL/GenBank/DDBJ databases">
        <authorList>
            <consortium name="Pathogen Informatics"/>
        </authorList>
    </citation>
    <scope>NUCLEOTIDE SEQUENCE [LARGE SCALE GENOMIC DNA]</scope>
</reference>
<dbReference type="EMBL" id="UZAM01011091">
    <property type="protein sequence ID" value="VDP14764.1"/>
    <property type="molecule type" value="Genomic_DNA"/>
</dbReference>
<evidence type="ECO:0000313" key="3">
    <source>
        <dbReference type="WBParaSite" id="SBAD_0000822901-mRNA-1"/>
    </source>
</evidence>
<proteinExistence type="predicted"/>
<organism evidence="3">
    <name type="scientific">Soboliphyme baturini</name>
    <dbReference type="NCBI Taxonomy" id="241478"/>
    <lineage>
        <taxon>Eukaryota</taxon>
        <taxon>Metazoa</taxon>
        <taxon>Ecdysozoa</taxon>
        <taxon>Nematoda</taxon>
        <taxon>Enoplea</taxon>
        <taxon>Dorylaimia</taxon>
        <taxon>Dioctophymatida</taxon>
        <taxon>Dioctophymatoidea</taxon>
        <taxon>Soboliphymatidae</taxon>
        <taxon>Soboliphyme</taxon>
    </lineage>
</organism>
<dbReference type="InterPro" id="IPR032675">
    <property type="entry name" value="LRR_dom_sf"/>
</dbReference>
<dbReference type="Proteomes" id="UP000270296">
    <property type="component" value="Unassembled WGS sequence"/>
</dbReference>
<dbReference type="OrthoDB" id="5859291at2759"/>
<accession>A0A183IWD7</accession>
<evidence type="ECO:0000313" key="2">
    <source>
        <dbReference type="Proteomes" id="UP000270296"/>
    </source>
</evidence>
<keyword evidence="2" id="KW-1185">Reference proteome</keyword>
<dbReference type="WBParaSite" id="SBAD_0000822901-mRNA-1">
    <property type="protein sequence ID" value="SBAD_0000822901-mRNA-1"/>
    <property type="gene ID" value="SBAD_0000822901"/>
</dbReference>
<gene>
    <name evidence="1" type="ORF">SBAD_LOCUS7934</name>
</gene>
<evidence type="ECO:0000313" key="1">
    <source>
        <dbReference type="EMBL" id="VDP14764.1"/>
    </source>
</evidence>
<dbReference type="SUPFAM" id="SSF52047">
    <property type="entry name" value="RNI-like"/>
    <property type="match status" value="1"/>
</dbReference>